<evidence type="ECO:0008006" key="3">
    <source>
        <dbReference type="Google" id="ProtNLM"/>
    </source>
</evidence>
<protein>
    <recommendedName>
        <fullName evidence="3">Phage protein</fullName>
    </recommendedName>
</protein>
<name>A0ABV7DGB0_9HYPH</name>
<gene>
    <name evidence="1" type="ORF">ACFOHH_12825</name>
</gene>
<accession>A0ABV7DGB0</accession>
<proteinExistence type="predicted"/>
<evidence type="ECO:0000313" key="2">
    <source>
        <dbReference type="Proteomes" id="UP001595377"/>
    </source>
</evidence>
<dbReference type="RefSeq" id="WP_257312793.1">
    <property type="nucleotide sequence ID" value="NZ_JANFDG010000003.1"/>
</dbReference>
<organism evidence="1 2">
    <name type="scientific">Shinella pollutisoli</name>
    <dbReference type="NCBI Taxonomy" id="2250594"/>
    <lineage>
        <taxon>Bacteria</taxon>
        <taxon>Pseudomonadati</taxon>
        <taxon>Pseudomonadota</taxon>
        <taxon>Alphaproteobacteria</taxon>
        <taxon>Hyphomicrobiales</taxon>
        <taxon>Rhizobiaceae</taxon>
        <taxon>Shinella</taxon>
    </lineage>
</organism>
<keyword evidence="2" id="KW-1185">Reference proteome</keyword>
<dbReference type="Proteomes" id="UP001595377">
    <property type="component" value="Unassembled WGS sequence"/>
</dbReference>
<dbReference type="EMBL" id="JBHRSP010000019">
    <property type="protein sequence ID" value="MFC3073991.1"/>
    <property type="molecule type" value="Genomic_DNA"/>
</dbReference>
<evidence type="ECO:0000313" key="1">
    <source>
        <dbReference type="EMBL" id="MFC3073991.1"/>
    </source>
</evidence>
<reference evidence="2" key="1">
    <citation type="journal article" date="2019" name="Int. J. Syst. Evol. Microbiol.">
        <title>The Global Catalogue of Microorganisms (GCM) 10K type strain sequencing project: providing services to taxonomists for standard genome sequencing and annotation.</title>
        <authorList>
            <consortium name="The Broad Institute Genomics Platform"/>
            <consortium name="The Broad Institute Genome Sequencing Center for Infectious Disease"/>
            <person name="Wu L."/>
            <person name="Ma J."/>
        </authorList>
    </citation>
    <scope>NUCLEOTIDE SEQUENCE [LARGE SCALE GENOMIC DNA]</scope>
    <source>
        <strain evidence="2">KCTC 52677</strain>
    </source>
</reference>
<sequence>MTTIELDGRSVENPAYCNHRRGRNWAAIMRGRNAANCERAFLKAVGEVVDLEPVQPGDVLEFGGDYVTGGGRRHPDRRWWHVQDITDDTMTYEPHETLAKALRSARQQSPRTEA</sequence>
<comment type="caution">
    <text evidence="1">The sequence shown here is derived from an EMBL/GenBank/DDBJ whole genome shotgun (WGS) entry which is preliminary data.</text>
</comment>